<accession>A0A976SJM9</accession>
<evidence type="ECO:0000313" key="2">
    <source>
        <dbReference type="Proteomes" id="UP000244811"/>
    </source>
</evidence>
<protein>
    <submittedName>
        <fullName evidence="1">Uncharacterized protein</fullName>
    </submittedName>
</protein>
<dbReference type="EMBL" id="CP056072">
    <property type="protein sequence ID" value="UVC50081.1"/>
    <property type="molecule type" value="Genomic_DNA"/>
</dbReference>
<proteinExistence type="predicted"/>
<gene>
    <name evidence="1" type="ORF">MACK_003946</name>
</gene>
<sequence>MVYSILNNLFDPNLLVDSALNTPFHPENDIFYKPLLNDIHDKKLLDSVIRIRDSRVSLNNLSHVPYLLPWSLQQSLGFSHFNYSRGQLHRDSADLKQNLTKYINAVKSASLISSGLLKLRLIGFSNRNDLIYRRIRAIYRNRQRILVLCRINGKVVRYEGILLFFDIDLNLLLMDKSIIYIRLVSSYLFFITF</sequence>
<reference evidence="1" key="1">
    <citation type="submission" date="2022-07" db="EMBL/GenBank/DDBJ databases">
        <title>Evaluation of T. orientalis genome assembly methods using nanopore sequencing and analysis of variation between genomes.</title>
        <authorList>
            <person name="Yam J."/>
            <person name="Micallef M.L."/>
            <person name="Liu M."/>
            <person name="Djordjevic S.P."/>
            <person name="Bogema D.R."/>
            <person name="Jenkins C."/>
        </authorList>
    </citation>
    <scope>NUCLEOTIDE SEQUENCE</scope>
    <source>
        <strain evidence="1">Goon Nure</strain>
    </source>
</reference>
<dbReference type="AlphaFoldDB" id="A0A976SJM9"/>
<evidence type="ECO:0000313" key="1">
    <source>
        <dbReference type="EMBL" id="UVC50081.1"/>
    </source>
</evidence>
<dbReference type="Proteomes" id="UP000244811">
    <property type="component" value="Chromosome 4"/>
</dbReference>
<name>A0A976SJM9_THEOR</name>
<organism evidence="1 2">
    <name type="scientific">Theileria orientalis</name>
    <dbReference type="NCBI Taxonomy" id="68886"/>
    <lineage>
        <taxon>Eukaryota</taxon>
        <taxon>Sar</taxon>
        <taxon>Alveolata</taxon>
        <taxon>Apicomplexa</taxon>
        <taxon>Aconoidasida</taxon>
        <taxon>Piroplasmida</taxon>
        <taxon>Theileriidae</taxon>
        <taxon>Theileria</taxon>
    </lineage>
</organism>